<reference evidence="3" key="1">
    <citation type="submission" date="2023-10" db="EMBL/GenBank/DDBJ databases">
        <title>Development of a sustainable strategy for remediation of hydrocarbon-contaminated territories based on the waste exchange concept.</title>
        <authorList>
            <person name="Krivoruchko A."/>
        </authorList>
    </citation>
    <scope>NUCLEOTIDE SEQUENCE</scope>
    <source>
        <strain evidence="3">IEGM 68</strain>
    </source>
</reference>
<accession>A0AAE5A4W6</accession>
<protein>
    <recommendedName>
        <fullName evidence="5">PE-PGRS family protein</fullName>
    </recommendedName>
</protein>
<dbReference type="PROSITE" id="PS51257">
    <property type="entry name" value="PROKAR_LIPOPROTEIN"/>
    <property type="match status" value="1"/>
</dbReference>
<dbReference type="RefSeq" id="WP_317745915.1">
    <property type="nucleotide sequence ID" value="NZ_JAWLUP010000009.1"/>
</dbReference>
<dbReference type="Proteomes" id="UP001185863">
    <property type="component" value="Unassembled WGS sequence"/>
</dbReference>
<feature type="compositionally biased region" description="Gly residues" evidence="1">
    <location>
        <begin position="61"/>
        <end position="98"/>
    </location>
</feature>
<keyword evidence="2" id="KW-0732">Signal</keyword>
<feature type="signal peptide" evidence="2">
    <location>
        <begin position="1"/>
        <end position="23"/>
    </location>
</feature>
<organism evidence="3 4">
    <name type="scientific">Rhodococcus oxybenzonivorans</name>
    <dbReference type="NCBI Taxonomy" id="1990687"/>
    <lineage>
        <taxon>Bacteria</taxon>
        <taxon>Bacillati</taxon>
        <taxon>Actinomycetota</taxon>
        <taxon>Actinomycetes</taxon>
        <taxon>Mycobacteriales</taxon>
        <taxon>Nocardiaceae</taxon>
        <taxon>Rhodococcus</taxon>
    </lineage>
</organism>
<feature type="chain" id="PRO_5042081466" description="PE-PGRS family protein" evidence="2">
    <location>
        <begin position="24"/>
        <end position="98"/>
    </location>
</feature>
<evidence type="ECO:0008006" key="5">
    <source>
        <dbReference type="Google" id="ProtNLM"/>
    </source>
</evidence>
<evidence type="ECO:0000313" key="4">
    <source>
        <dbReference type="Proteomes" id="UP001185863"/>
    </source>
</evidence>
<gene>
    <name evidence="3" type="ORF">R4315_06755</name>
</gene>
<sequence length="98" mass="8393">MSRRSTIGVIGVIGACAAAAVLACGVGSAAGADGPIPGRSAAAGVAVPDTAGGADCQPGAPGSGTRGGDGGDCVGGSAGDGVGNRGGIGTGGAGGNAG</sequence>
<name>A0AAE5A4W6_9NOCA</name>
<dbReference type="AlphaFoldDB" id="A0AAE5A4W6"/>
<comment type="caution">
    <text evidence="3">The sequence shown here is derived from an EMBL/GenBank/DDBJ whole genome shotgun (WGS) entry which is preliminary data.</text>
</comment>
<evidence type="ECO:0000256" key="1">
    <source>
        <dbReference type="SAM" id="MobiDB-lite"/>
    </source>
</evidence>
<proteinExistence type="predicted"/>
<evidence type="ECO:0000313" key="3">
    <source>
        <dbReference type="EMBL" id="MDV7264245.1"/>
    </source>
</evidence>
<dbReference type="EMBL" id="JAWLUP010000009">
    <property type="protein sequence ID" value="MDV7264245.1"/>
    <property type="molecule type" value="Genomic_DNA"/>
</dbReference>
<evidence type="ECO:0000256" key="2">
    <source>
        <dbReference type="SAM" id="SignalP"/>
    </source>
</evidence>
<feature type="region of interest" description="Disordered" evidence="1">
    <location>
        <begin position="50"/>
        <end position="98"/>
    </location>
</feature>